<feature type="transmembrane region" description="Helical" evidence="1">
    <location>
        <begin position="108"/>
        <end position="127"/>
    </location>
</feature>
<evidence type="ECO:0000313" key="3">
    <source>
        <dbReference type="Proteomes" id="UP001139721"/>
    </source>
</evidence>
<dbReference type="AlphaFoldDB" id="A0A9X2D1H8"/>
<evidence type="ECO:0000256" key="1">
    <source>
        <dbReference type="SAM" id="Phobius"/>
    </source>
</evidence>
<dbReference type="Proteomes" id="UP001139721">
    <property type="component" value="Unassembled WGS sequence"/>
</dbReference>
<accession>A0A9X2D1H8</accession>
<organism evidence="2 3">
    <name type="scientific">Legionella maioricensis</name>
    <dbReference type="NCBI Taxonomy" id="2896528"/>
    <lineage>
        <taxon>Bacteria</taxon>
        <taxon>Pseudomonadati</taxon>
        <taxon>Pseudomonadota</taxon>
        <taxon>Gammaproteobacteria</taxon>
        <taxon>Legionellales</taxon>
        <taxon>Legionellaceae</taxon>
        <taxon>Legionella</taxon>
    </lineage>
</organism>
<keyword evidence="1" id="KW-0812">Transmembrane</keyword>
<dbReference type="EMBL" id="JAJKBJ010000010">
    <property type="protein sequence ID" value="MCL9684375.1"/>
    <property type="molecule type" value="Genomic_DNA"/>
</dbReference>
<feature type="transmembrane region" description="Helical" evidence="1">
    <location>
        <begin position="39"/>
        <end position="61"/>
    </location>
</feature>
<keyword evidence="1" id="KW-1133">Transmembrane helix</keyword>
<protein>
    <submittedName>
        <fullName evidence="2">Uncharacterized protein</fullName>
    </submittedName>
</protein>
<feature type="transmembrane region" description="Helical" evidence="1">
    <location>
        <begin position="148"/>
        <end position="171"/>
    </location>
</feature>
<proteinExistence type="predicted"/>
<reference evidence="2" key="1">
    <citation type="submission" date="2021-11" db="EMBL/GenBank/DDBJ databases">
        <title>Legionella maioricencis sp. nov., a new species isolated from hot water samples in Mallorca.</title>
        <authorList>
            <person name="Crespi S."/>
            <person name="Drasar V."/>
            <person name="Salva-Serra F."/>
            <person name="Jaen-Luchoro D."/>
            <person name="Pineiro-Iglesias B."/>
            <person name="Aliaga F."/>
            <person name="Fernandez-Juarez V."/>
            <person name="Coll G."/>
            <person name="Moore E.R.B."/>
            <person name="Bennasar-Figueras A."/>
        </authorList>
    </citation>
    <scope>NUCLEOTIDE SEQUENCE</scope>
    <source>
        <strain evidence="2">HCPI-6</strain>
    </source>
</reference>
<dbReference type="RefSeq" id="WP_250421710.1">
    <property type="nucleotide sequence ID" value="NZ_JAJKBJ010000010.1"/>
</dbReference>
<comment type="caution">
    <text evidence="2">The sequence shown here is derived from an EMBL/GenBank/DDBJ whole genome shotgun (WGS) entry which is preliminary data.</text>
</comment>
<feature type="transmembrane region" description="Helical" evidence="1">
    <location>
        <begin position="73"/>
        <end position="96"/>
    </location>
</feature>
<gene>
    <name evidence="2" type="ORF">LOX96_09740</name>
</gene>
<feature type="transmembrane region" description="Helical" evidence="1">
    <location>
        <begin position="177"/>
        <end position="196"/>
    </location>
</feature>
<name>A0A9X2D1H8_9GAMM</name>
<sequence length="368" mass="41184">MSVRWIQRAVQYVKEVQDVGFFALMSDSRIFMFFTGTPLYYVMFPFMGFLLTISALFNGYHLAKARNKNLDQWFGFITSAVCAVLASISLYGAAISTAYGLSFAAGPWFFFSSVLVAAFHQLAMLGLNGYRAYESLQGSAQRMHYIQAVINNLFVLGLLTAVVGAVAFVMLFPVAPAVGSAFALTAVTFTLLNILWRFTPHNWKLSIKGLLHLGKPEPIEQEQPTESSELISTLDAGLQHDHLYHRIFTRCDYSAVVKAMEPTAGEAYLQKIITRKIAVLQGSSAHEMEKNTQKAAFLADISSALNEHRAMNKKELLRTYPLAFQSFWADKGDVEQLFDAAKVLFDKRERQIILDATPVEPEQTLLFN</sequence>
<keyword evidence="1" id="KW-0472">Membrane</keyword>
<keyword evidence="3" id="KW-1185">Reference proteome</keyword>
<evidence type="ECO:0000313" key="2">
    <source>
        <dbReference type="EMBL" id="MCL9684375.1"/>
    </source>
</evidence>